<evidence type="ECO:0000313" key="1">
    <source>
        <dbReference type="EMBL" id="KXZ39217.1"/>
    </source>
</evidence>
<organism evidence="1 3">
    <name type="scientific">Alkalithermobacter thermoalcaliphilus JW-YL-7 = DSM 7308</name>
    <dbReference type="NCBI Taxonomy" id="1121328"/>
    <lineage>
        <taxon>Bacteria</taxon>
        <taxon>Bacillati</taxon>
        <taxon>Bacillota</taxon>
        <taxon>Clostridia</taxon>
        <taxon>Peptostreptococcales</taxon>
        <taxon>Tepidibacteraceae</taxon>
        <taxon>Alkalithermobacter</taxon>
    </lineage>
</organism>
<dbReference type="EMBL" id="FRBG01000006">
    <property type="protein sequence ID" value="SHK87466.1"/>
    <property type="molecule type" value="Genomic_DNA"/>
</dbReference>
<dbReference type="GO" id="GO:0006808">
    <property type="term" value="P:regulation of nitrogen utilization"/>
    <property type="evidence" value="ECO:0007669"/>
    <property type="project" value="InterPro"/>
</dbReference>
<dbReference type="PROSITE" id="PS51343">
    <property type="entry name" value="PII_GLNB_DOM"/>
    <property type="match status" value="1"/>
</dbReference>
<reference evidence="2 4" key="2">
    <citation type="submission" date="2016-11" db="EMBL/GenBank/DDBJ databases">
        <authorList>
            <person name="Varghese N."/>
            <person name="Submissions S."/>
        </authorList>
    </citation>
    <scope>NUCLEOTIDE SEQUENCE [LARGE SCALE GENOMIC DNA]</scope>
    <source>
        <strain evidence="2 4">DSM 7308</strain>
    </source>
</reference>
<dbReference type="Pfam" id="PF00543">
    <property type="entry name" value="P-II"/>
    <property type="match status" value="1"/>
</dbReference>
<accession>A0A150FNP8</accession>
<dbReference type="Gene3D" id="3.30.70.120">
    <property type="match status" value="2"/>
</dbReference>
<dbReference type="Proteomes" id="UP000323392">
    <property type="component" value="Unassembled WGS sequence"/>
</dbReference>
<protein>
    <submittedName>
        <fullName evidence="1 2">Nitrogen regulatory protein P-II</fullName>
    </submittedName>
</protein>
<reference evidence="1 3" key="1">
    <citation type="submission" date="2016-02" db="EMBL/GenBank/DDBJ databases">
        <title>Draft genome sequence for Clostridium paradoxum JW-YL-7.</title>
        <authorList>
            <person name="Utturkar S.M."/>
            <person name="Lancaster A."/>
            <person name="Poole F.L."/>
            <person name="Adams M.W."/>
            <person name="Brown S.D."/>
        </authorList>
    </citation>
    <scope>NUCLEOTIDE SEQUENCE [LARGE SCALE GENOMIC DNA]</scope>
    <source>
        <strain evidence="1 3">JW-YL-7</strain>
    </source>
</reference>
<dbReference type="GO" id="GO:0030234">
    <property type="term" value="F:enzyme regulator activity"/>
    <property type="evidence" value="ECO:0007669"/>
    <property type="project" value="InterPro"/>
</dbReference>
<dbReference type="InterPro" id="IPR011322">
    <property type="entry name" value="N-reg_PII-like_a/b"/>
</dbReference>
<dbReference type="Proteomes" id="UP000092605">
    <property type="component" value="Unassembled WGS sequence"/>
</dbReference>
<dbReference type="STRING" id="1121328.JWYL7_0292"/>
<dbReference type="OrthoDB" id="9803021at2"/>
<dbReference type="RefSeq" id="WP_066067992.1">
    <property type="nucleotide sequence ID" value="NZ_FRBG01000006.1"/>
</dbReference>
<evidence type="ECO:0000313" key="2">
    <source>
        <dbReference type="EMBL" id="SHK87466.1"/>
    </source>
</evidence>
<keyword evidence="4" id="KW-1185">Reference proteome</keyword>
<dbReference type="InterPro" id="IPR015867">
    <property type="entry name" value="N-reg_PII/ATP_PRibTrfase_C"/>
</dbReference>
<dbReference type="EMBL" id="LSFY01000001">
    <property type="protein sequence ID" value="KXZ39217.1"/>
    <property type="molecule type" value="Genomic_DNA"/>
</dbReference>
<dbReference type="InterPro" id="IPR002187">
    <property type="entry name" value="N-reg_PII"/>
</dbReference>
<evidence type="ECO:0000313" key="4">
    <source>
        <dbReference type="Proteomes" id="UP000323392"/>
    </source>
</evidence>
<dbReference type="AlphaFoldDB" id="A0A150FNP8"/>
<comment type="caution">
    <text evidence="1">The sequence shown here is derived from an EMBL/GenBank/DDBJ whole genome shotgun (WGS) entry which is preliminary data.</text>
</comment>
<dbReference type="SUPFAM" id="SSF54913">
    <property type="entry name" value="GlnB-like"/>
    <property type="match status" value="2"/>
</dbReference>
<dbReference type="PATRIC" id="fig|1121328.3.peg.291"/>
<dbReference type="SMART" id="SM00938">
    <property type="entry name" value="P-II"/>
    <property type="match status" value="1"/>
</dbReference>
<proteinExistence type="predicted"/>
<name>A0A150FNP8_CLOPD</name>
<sequence length="222" mass="24691">MTNYNSIPIFELIYVVVNYGMGSRILQKAKEHGISGGTIFLGKGTINNSLLNFLSLYDERKEIVLLGTDNHTADHALVELNKEFKFEKPNHGIVFTTSVYEIVGSRCYRSEENEEGRGVNKLMYQNIITIVNRGKAEEVIEAAKAAGSKGGTIINARGSGVNETSKLFNMDIEPEKEIVIILSKEDITEAIVTSIREKLEIDKPGNGIIFIQNINKAYGIYE</sequence>
<evidence type="ECO:0000313" key="3">
    <source>
        <dbReference type="Proteomes" id="UP000092605"/>
    </source>
</evidence>
<gene>
    <name evidence="1" type="ORF">JWYL7_0292</name>
    <name evidence="2" type="ORF">SAMN05661008_01066</name>
</gene>